<dbReference type="Proteomes" id="UP001433268">
    <property type="component" value="Unassembled WGS sequence"/>
</dbReference>
<dbReference type="GeneID" id="92048349"/>
<proteinExistence type="predicted"/>
<dbReference type="EMBL" id="JAQQWN010000008">
    <property type="protein sequence ID" value="KAK8070771.1"/>
    <property type="molecule type" value="Genomic_DNA"/>
</dbReference>
<accession>A0ABR1VHR0</accession>
<organism evidence="1 2">
    <name type="scientific">Apiospora hydei</name>
    <dbReference type="NCBI Taxonomy" id="1337664"/>
    <lineage>
        <taxon>Eukaryota</taxon>
        <taxon>Fungi</taxon>
        <taxon>Dikarya</taxon>
        <taxon>Ascomycota</taxon>
        <taxon>Pezizomycotina</taxon>
        <taxon>Sordariomycetes</taxon>
        <taxon>Xylariomycetidae</taxon>
        <taxon>Amphisphaeriales</taxon>
        <taxon>Apiosporaceae</taxon>
        <taxon>Apiospora</taxon>
    </lineage>
</organism>
<dbReference type="RefSeq" id="XP_066664579.1">
    <property type="nucleotide sequence ID" value="XM_066815289.1"/>
</dbReference>
<evidence type="ECO:0000313" key="1">
    <source>
        <dbReference type="EMBL" id="KAK8070771.1"/>
    </source>
</evidence>
<gene>
    <name evidence="1" type="ORF">PG997_010974</name>
</gene>
<name>A0ABR1VHR0_9PEZI</name>
<comment type="caution">
    <text evidence="1">The sequence shown here is derived from an EMBL/GenBank/DDBJ whole genome shotgun (WGS) entry which is preliminary data.</text>
</comment>
<sequence>MNFFERETARALFLLSKVLERLGDSINSKAQLEEANQLREKIDRERLVKEEDLKDEDFDKLLIREKEKKGKVPMALFTHNTGHTRAYFHTSATSSVIQLLARWALAMLGKFPEMRK</sequence>
<evidence type="ECO:0000313" key="2">
    <source>
        <dbReference type="Proteomes" id="UP001433268"/>
    </source>
</evidence>
<protein>
    <submittedName>
        <fullName evidence="1">Uncharacterized protein</fullName>
    </submittedName>
</protein>
<keyword evidence="2" id="KW-1185">Reference proteome</keyword>
<reference evidence="1 2" key="1">
    <citation type="submission" date="2023-01" db="EMBL/GenBank/DDBJ databases">
        <title>Analysis of 21 Apiospora genomes using comparative genomics revels a genus with tremendous synthesis potential of carbohydrate active enzymes and secondary metabolites.</title>
        <authorList>
            <person name="Sorensen T."/>
        </authorList>
    </citation>
    <scope>NUCLEOTIDE SEQUENCE [LARGE SCALE GENOMIC DNA]</scope>
    <source>
        <strain evidence="1 2">CBS 114990</strain>
    </source>
</reference>